<feature type="chain" id="PRO_5038145972" description="Phosphate-binding protein" evidence="4">
    <location>
        <begin position="26"/>
        <end position="333"/>
    </location>
</feature>
<dbReference type="Proteomes" id="UP000029738">
    <property type="component" value="Unassembled WGS sequence"/>
</dbReference>
<sequence length="333" mass="36733">MSSCIPLKHQVLPNLLILLALSMTACSGAREKEKQVSIDGGSVGYPLHQAVAEEFKKVKADAQISVASSGTGGGISKFCSGQIDIAGASRSIKKEEIEACRKKRIEFVELPVALDGIAVIANHNNTFLKCLSIQELSKIWSPKSTNKVTRWNQVNSKFPNRAMKLYAPASDTGTFDYFTQAINKKAKVSRTDYTPSHNQNVLVQGIAGDETALGYVGISYYLSNQDKLHLVAVQNLEGHCETPNPPSKVANNTYTPLSRPLFIYVNKKALDSKPSVRDFVSFYLDNSKKWVRESGYVELTDEAYAKTKQRFLVEKTGSNFKDAKPGQPITKYL</sequence>
<gene>
    <name evidence="7" type="ORF">DA73_0212825</name>
    <name evidence="6" type="ORF">DA73_0400036010</name>
</gene>
<comment type="similarity">
    <text evidence="1 4">Belongs to the PstS family.</text>
</comment>
<keyword evidence="8" id="KW-1185">Reference proteome</keyword>
<dbReference type="EMBL" id="JHEG04000001">
    <property type="protein sequence ID" value="KAF3890256.1"/>
    <property type="molecule type" value="Genomic_DNA"/>
</dbReference>
<dbReference type="RefSeq" id="WP_038082642.1">
    <property type="nucleotide sequence ID" value="NZ_JHEG04000001.1"/>
</dbReference>
<dbReference type="GO" id="GO:0042301">
    <property type="term" value="F:phosphate ion binding"/>
    <property type="evidence" value="ECO:0007669"/>
    <property type="project" value="UniProtKB-UniRule"/>
</dbReference>
<feature type="domain" description="PBP" evidence="5">
    <location>
        <begin position="34"/>
        <end position="286"/>
    </location>
</feature>
<protein>
    <recommendedName>
        <fullName evidence="4">Phosphate-binding protein</fullName>
    </recommendedName>
</protein>
<evidence type="ECO:0000256" key="3">
    <source>
        <dbReference type="ARBA" id="ARBA00022729"/>
    </source>
</evidence>
<keyword evidence="4" id="KW-0592">Phosphate transport</keyword>
<keyword evidence="2 4" id="KW-0813">Transport</keyword>
<organism evidence="7">
    <name type="scientific">Tolypothrix bouteillei VB521301</name>
    <dbReference type="NCBI Taxonomy" id="1479485"/>
    <lineage>
        <taxon>Bacteria</taxon>
        <taxon>Bacillati</taxon>
        <taxon>Cyanobacteriota</taxon>
        <taxon>Cyanophyceae</taxon>
        <taxon>Nostocales</taxon>
        <taxon>Tolypothrichaceae</taxon>
        <taxon>Tolypothrix</taxon>
    </lineage>
</organism>
<dbReference type="NCBIfam" id="TIGR02136">
    <property type="entry name" value="ptsS_2"/>
    <property type="match status" value="1"/>
</dbReference>
<dbReference type="PANTHER" id="PTHR30570:SF1">
    <property type="entry name" value="PHOSPHATE-BINDING PROTEIN PSTS"/>
    <property type="match status" value="1"/>
</dbReference>
<dbReference type="Pfam" id="PF12849">
    <property type="entry name" value="PBP_like_2"/>
    <property type="match status" value="1"/>
</dbReference>
<name>A0A0C1NHR2_9CYAN</name>
<dbReference type="Gene3D" id="3.40.190.10">
    <property type="entry name" value="Periplasmic binding protein-like II"/>
    <property type="match status" value="2"/>
</dbReference>
<feature type="signal peptide" evidence="4">
    <location>
        <begin position="1"/>
        <end position="25"/>
    </location>
</feature>
<evidence type="ECO:0000259" key="5">
    <source>
        <dbReference type="Pfam" id="PF12849"/>
    </source>
</evidence>
<comment type="function">
    <text evidence="4">Involved in the system for phosphate transport across the cytoplasmic membrane.</text>
</comment>
<reference evidence="7" key="1">
    <citation type="journal article" date="2015" name="Genome Announc.">
        <title>Draft Genome Sequence of Tolypothrix boutellei Strain VB521301.</title>
        <authorList>
            <person name="Chandrababunaidu M.M."/>
            <person name="Singh D."/>
            <person name="Sen D."/>
            <person name="Bhan S."/>
            <person name="Das S."/>
            <person name="Gupta A."/>
            <person name="Adhikary S.P."/>
            <person name="Tripathy S."/>
        </authorList>
    </citation>
    <scope>NUCLEOTIDE SEQUENCE</scope>
    <source>
        <strain evidence="7">VB521301</strain>
    </source>
</reference>
<evidence type="ECO:0000313" key="8">
    <source>
        <dbReference type="Proteomes" id="UP000029738"/>
    </source>
</evidence>
<evidence type="ECO:0000313" key="6">
    <source>
        <dbReference type="EMBL" id="KAF3890256.1"/>
    </source>
</evidence>
<comment type="caution">
    <text evidence="7">The sequence shown here is derived from an EMBL/GenBank/DDBJ whole genome shotgun (WGS) entry which is preliminary data.</text>
</comment>
<dbReference type="AlphaFoldDB" id="A0A0C1NHR2"/>
<dbReference type="InterPro" id="IPR024370">
    <property type="entry name" value="PBP_domain"/>
</dbReference>
<dbReference type="STRING" id="1479485.DA73_0212825"/>
<evidence type="ECO:0000256" key="1">
    <source>
        <dbReference type="ARBA" id="ARBA00008725"/>
    </source>
</evidence>
<reference evidence="6" key="2">
    <citation type="submission" date="2019-11" db="EMBL/GenBank/DDBJ databases">
        <title>Improved Assembly of Tolypothrix boutellei genome.</title>
        <authorList>
            <person name="Sarangi A.N."/>
            <person name="Mukherjee M."/>
            <person name="Ghosh S."/>
            <person name="Singh D."/>
            <person name="Das A."/>
            <person name="Kant S."/>
            <person name="Prusty A."/>
            <person name="Tripathy S."/>
        </authorList>
    </citation>
    <scope>NUCLEOTIDE SEQUENCE</scope>
    <source>
        <strain evidence="6">VB521301</strain>
    </source>
</reference>
<evidence type="ECO:0000313" key="7">
    <source>
        <dbReference type="EMBL" id="KIE12411.1"/>
    </source>
</evidence>
<evidence type="ECO:0000256" key="2">
    <source>
        <dbReference type="ARBA" id="ARBA00022448"/>
    </source>
</evidence>
<dbReference type="EMBL" id="JHEG02000037">
    <property type="protein sequence ID" value="KIE12411.1"/>
    <property type="molecule type" value="Genomic_DNA"/>
</dbReference>
<dbReference type="GO" id="GO:0006817">
    <property type="term" value="P:phosphate ion transport"/>
    <property type="evidence" value="ECO:0007669"/>
    <property type="project" value="UniProtKB-UniRule"/>
</dbReference>
<accession>A0A0C1NHR2</accession>
<dbReference type="InterPro" id="IPR050811">
    <property type="entry name" value="Phosphate_ABC_transporter"/>
</dbReference>
<dbReference type="PANTHER" id="PTHR30570">
    <property type="entry name" value="PERIPLASMIC PHOSPHATE BINDING COMPONENT OF PHOSPHATE ABC TRANSPORTER"/>
    <property type="match status" value="1"/>
</dbReference>
<dbReference type="OrthoDB" id="9790048at2"/>
<dbReference type="CDD" id="cd13654">
    <property type="entry name" value="PBP2_phosphate_like_2"/>
    <property type="match status" value="1"/>
</dbReference>
<proteinExistence type="inferred from homology"/>
<dbReference type="InterPro" id="IPR011862">
    <property type="entry name" value="Phos-bd"/>
</dbReference>
<keyword evidence="3 4" id="KW-0732">Signal</keyword>
<dbReference type="SUPFAM" id="SSF53850">
    <property type="entry name" value="Periplasmic binding protein-like II"/>
    <property type="match status" value="1"/>
</dbReference>
<evidence type="ECO:0000256" key="4">
    <source>
        <dbReference type="RuleBase" id="RU367119"/>
    </source>
</evidence>